<dbReference type="GO" id="GO:0005730">
    <property type="term" value="C:nucleolus"/>
    <property type="evidence" value="ECO:0007669"/>
    <property type="project" value="UniProtKB-SubCell"/>
</dbReference>
<evidence type="ECO:0000259" key="6">
    <source>
        <dbReference type="Pfam" id="PF00542"/>
    </source>
</evidence>
<dbReference type="Gene3D" id="3.30.1390.10">
    <property type="match status" value="1"/>
</dbReference>
<dbReference type="InterPro" id="IPR013823">
    <property type="entry name" value="Ribosomal_bL12_C"/>
</dbReference>
<dbReference type="InterPro" id="IPR000206">
    <property type="entry name" value="Ribosomal_bL12"/>
</dbReference>
<dbReference type="GO" id="GO:1990904">
    <property type="term" value="C:ribonucleoprotein complex"/>
    <property type="evidence" value="ECO:0007669"/>
    <property type="project" value="UniProtKB-KW"/>
</dbReference>
<dbReference type="Pfam" id="PF00542">
    <property type="entry name" value="Ribosomal_L12"/>
    <property type="match status" value="1"/>
</dbReference>
<dbReference type="EMBL" id="LWCA01000091">
    <property type="protein sequence ID" value="OAF70985.1"/>
    <property type="molecule type" value="Genomic_DNA"/>
</dbReference>
<evidence type="ECO:0000256" key="5">
    <source>
        <dbReference type="ARBA" id="ARBA00023274"/>
    </source>
</evidence>
<dbReference type="Pfam" id="PF08698">
    <property type="entry name" value="Fcf2"/>
    <property type="match status" value="1"/>
</dbReference>
<sequence>MEAKFTICGKDDQIDSTIKLKSYINFDNLNLTDEYKKSQKSKIDQLMKKSIFNVTYDGQFLPKDMKKPNKKDKLKNKEEKEMKDWFSMKTPFLSFEAKNDLKLLHMRNVLDPKINYKADKTSEIPKHFQIGTIVSSNADFYSSRLTNKQRKPTLAEEILCDFDKKKRLKKKSSEIKYKSIRKQRKPNFVNRNKILKKFTQYVSVKYMSTSEAVKTPDMGEYKDVKDKEFSPKIVQLVDKISKLNLVETCDLNELLKTKLNITDSMIAPQAVMAQTAEKTEEEPIKSAYNVRLVGFIPEKKISIIKAIKILMPELNLVQAKQFIESTPQLIKSDLSKEESDALQQKLETAGGKCHID</sequence>
<comment type="caution">
    <text evidence="9">The sequence shown here is derived from an EMBL/GenBank/DDBJ whole genome shotgun (WGS) entry which is preliminary data.</text>
</comment>
<comment type="similarity">
    <text evidence="2">Belongs to the bacterial ribosomal protein bL12 family.</text>
</comment>
<evidence type="ECO:0000259" key="7">
    <source>
        <dbReference type="Pfam" id="PF08698"/>
    </source>
</evidence>
<keyword evidence="10" id="KW-1185">Reference proteome</keyword>
<evidence type="ECO:0000313" key="10">
    <source>
        <dbReference type="Proteomes" id="UP000078046"/>
    </source>
</evidence>
<accession>A0A177B9T3</accession>
<dbReference type="InterPro" id="IPR036235">
    <property type="entry name" value="Ribosomal_bL12_oligo_N_sf"/>
</dbReference>
<keyword evidence="5" id="KW-0687">Ribonucleoprotein</keyword>
<dbReference type="GO" id="GO:0006396">
    <property type="term" value="P:RNA processing"/>
    <property type="evidence" value="ECO:0007669"/>
    <property type="project" value="TreeGrafter"/>
</dbReference>
<dbReference type="SUPFAM" id="SSF48300">
    <property type="entry name" value="Ribosomal protein L7/12, oligomerisation (N-terminal) domain"/>
    <property type="match status" value="1"/>
</dbReference>
<comment type="subcellular location">
    <subcellularLocation>
        <location evidence="1">Nucleus</location>
        <location evidence="1">Nucleolus</location>
    </subcellularLocation>
</comment>
<dbReference type="OrthoDB" id="427886at2759"/>
<reference evidence="9 10" key="1">
    <citation type="submission" date="2016-04" db="EMBL/GenBank/DDBJ databases">
        <title>The genome of Intoshia linei affirms orthonectids as highly simplified spiralians.</title>
        <authorList>
            <person name="Mikhailov K.V."/>
            <person name="Slusarev G.S."/>
            <person name="Nikitin M.A."/>
            <person name="Logacheva M.D."/>
            <person name="Penin A."/>
            <person name="Aleoshin V."/>
            <person name="Panchin Y.V."/>
        </authorList>
    </citation>
    <scope>NUCLEOTIDE SEQUENCE [LARGE SCALE GENOMIC DNA]</scope>
    <source>
        <strain evidence="9">Intl2013</strain>
        <tissue evidence="9">Whole animal</tissue>
    </source>
</reference>
<evidence type="ECO:0000256" key="1">
    <source>
        <dbReference type="ARBA" id="ARBA00004604"/>
    </source>
</evidence>
<name>A0A177B9T3_9BILA</name>
<protein>
    <recommendedName>
        <fullName evidence="11">Ribosomal protein L7/L12 C-terminal domain-containing protein</fullName>
    </recommendedName>
</protein>
<gene>
    <name evidence="9" type="ORF">A3Q56_01240</name>
</gene>
<organism evidence="9 10">
    <name type="scientific">Intoshia linei</name>
    <dbReference type="NCBI Taxonomy" id="1819745"/>
    <lineage>
        <taxon>Eukaryota</taxon>
        <taxon>Metazoa</taxon>
        <taxon>Spiralia</taxon>
        <taxon>Lophotrochozoa</taxon>
        <taxon>Mesozoa</taxon>
        <taxon>Orthonectida</taxon>
        <taxon>Rhopaluridae</taxon>
        <taxon>Intoshia</taxon>
    </lineage>
</organism>
<evidence type="ECO:0000256" key="2">
    <source>
        <dbReference type="ARBA" id="ARBA00007197"/>
    </source>
</evidence>
<dbReference type="CDD" id="cd00387">
    <property type="entry name" value="Ribosomal_L7_L12"/>
    <property type="match status" value="1"/>
</dbReference>
<evidence type="ECO:0000256" key="3">
    <source>
        <dbReference type="ARBA" id="ARBA00022980"/>
    </source>
</evidence>
<dbReference type="AlphaFoldDB" id="A0A177B9T3"/>
<dbReference type="InterPro" id="IPR014810">
    <property type="entry name" value="Fcf2_C"/>
</dbReference>
<dbReference type="InterPro" id="IPR008932">
    <property type="entry name" value="Ribosomal_bL12_oligo"/>
</dbReference>
<evidence type="ECO:0008006" key="11">
    <source>
        <dbReference type="Google" id="ProtNLM"/>
    </source>
</evidence>
<dbReference type="SUPFAM" id="SSF54736">
    <property type="entry name" value="ClpS-like"/>
    <property type="match status" value="1"/>
</dbReference>
<feature type="domain" description="Large ribosomal subunit protein bL12 oligomerization" evidence="8">
    <location>
        <begin position="232"/>
        <end position="276"/>
    </location>
</feature>
<keyword evidence="3" id="KW-0689">Ribosomal protein</keyword>
<dbReference type="Proteomes" id="UP000078046">
    <property type="component" value="Unassembled WGS sequence"/>
</dbReference>
<proteinExistence type="inferred from homology"/>
<feature type="domain" description="Large ribosomal subunit protein bL12 C-terminal" evidence="6">
    <location>
        <begin position="289"/>
        <end position="355"/>
    </location>
</feature>
<dbReference type="InterPro" id="IPR014719">
    <property type="entry name" value="Ribosomal_bL12_C/ClpS-like"/>
</dbReference>
<dbReference type="Pfam" id="PF16320">
    <property type="entry name" value="Ribosomal_L12_N"/>
    <property type="match status" value="1"/>
</dbReference>
<dbReference type="PANTHER" id="PTHR21686:SF12">
    <property type="entry name" value="DEOXYNUCLEOTIDYLTRANSFERASE TERMINAL-INTERACTING PROTEIN 2"/>
    <property type="match status" value="1"/>
</dbReference>
<dbReference type="Gene3D" id="1.20.5.710">
    <property type="entry name" value="Single helix bin"/>
    <property type="match status" value="1"/>
</dbReference>
<dbReference type="GO" id="GO:0006412">
    <property type="term" value="P:translation"/>
    <property type="evidence" value="ECO:0007669"/>
    <property type="project" value="InterPro"/>
</dbReference>
<dbReference type="GO" id="GO:0003723">
    <property type="term" value="F:RNA binding"/>
    <property type="evidence" value="ECO:0007669"/>
    <property type="project" value="TreeGrafter"/>
</dbReference>
<dbReference type="InterPro" id="IPR039883">
    <property type="entry name" value="Fcf2/DNTTIP2"/>
</dbReference>
<evidence type="ECO:0000259" key="8">
    <source>
        <dbReference type="Pfam" id="PF16320"/>
    </source>
</evidence>
<keyword evidence="4" id="KW-0539">Nucleus</keyword>
<evidence type="ECO:0000256" key="4">
    <source>
        <dbReference type="ARBA" id="ARBA00023242"/>
    </source>
</evidence>
<dbReference type="PANTHER" id="PTHR21686">
    <property type="entry name" value="DEOXYNUCLEOTIDYLTRANSFERASE TERMINAL-INTERACTING PROTEIN 2"/>
    <property type="match status" value="1"/>
</dbReference>
<dbReference type="GO" id="GO:0003735">
    <property type="term" value="F:structural constituent of ribosome"/>
    <property type="evidence" value="ECO:0007669"/>
    <property type="project" value="InterPro"/>
</dbReference>
<feature type="domain" description="Fcf2 pre-rRNA processing C-terminal" evidence="7">
    <location>
        <begin position="78"/>
        <end position="171"/>
    </location>
</feature>
<dbReference type="GO" id="GO:0005840">
    <property type="term" value="C:ribosome"/>
    <property type="evidence" value="ECO:0007669"/>
    <property type="project" value="UniProtKB-KW"/>
</dbReference>
<evidence type="ECO:0000313" key="9">
    <source>
        <dbReference type="EMBL" id="OAF70985.1"/>
    </source>
</evidence>